<accession>A0A9Q0N5D1</accession>
<feature type="transmembrane region" description="Helical" evidence="1">
    <location>
        <begin position="185"/>
        <end position="204"/>
    </location>
</feature>
<reference evidence="2" key="1">
    <citation type="submission" date="2022-07" db="EMBL/GenBank/DDBJ databases">
        <authorList>
            <person name="Trinca V."/>
            <person name="Uliana J.V.C."/>
            <person name="Torres T.T."/>
            <person name="Ward R.J."/>
            <person name="Monesi N."/>
        </authorList>
    </citation>
    <scope>NUCLEOTIDE SEQUENCE</scope>
    <source>
        <strain evidence="2">HSMRA1968</strain>
        <tissue evidence="2">Whole embryos</tissue>
    </source>
</reference>
<proteinExistence type="predicted"/>
<name>A0A9Q0N5D1_9DIPT</name>
<keyword evidence="1" id="KW-0472">Membrane</keyword>
<keyword evidence="3" id="KW-1185">Reference proteome</keyword>
<protein>
    <submittedName>
        <fullName evidence="2">Uncharacterized protein</fullName>
    </submittedName>
</protein>
<organism evidence="2 3">
    <name type="scientific">Pseudolycoriella hygida</name>
    <dbReference type="NCBI Taxonomy" id="35572"/>
    <lineage>
        <taxon>Eukaryota</taxon>
        <taxon>Metazoa</taxon>
        <taxon>Ecdysozoa</taxon>
        <taxon>Arthropoda</taxon>
        <taxon>Hexapoda</taxon>
        <taxon>Insecta</taxon>
        <taxon>Pterygota</taxon>
        <taxon>Neoptera</taxon>
        <taxon>Endopterygota</taxon>
        <taxon>Diptera</taxon>
        <taxon>Nematocera</taxon>
        <taxon>Sciaroidea</taxon>
        <taxon>Sciaridae</taxon>
        <taxon>Pseudolycoriella</taxon>
    </lineage>
</organism>
<dbReference type="AlphaFoldDB" id="A0A9Q0N5D1"/>
<gene>
    <name evidence="2" type="ORF">Bhyg_08843</name>
</gene>
<feature type="transmembrane region" description="Helical" evidence="1">
    <location>
        <begin position="210"/>
        <end position="231"/>
    </location>
</feature>
<comment type="caution">
    <text evidence="2">The sequence shown here is derived from an EMBL/GenBank/DDBJ whole genome shotgun (WGS) entry which is preliminary data.</text>
</comment>
<evidence type="ECO:0000313" key="3">
    <source>
        <dbReference type="Proteomes" id="UP001151699"/>
    </source>
</evidence>
<keyword evidence="1" id="KW-1133">Transmembrane helix</keyword>
<evidence type="ECO:0000256" key="1">
    <source>
        <dbReference type="SAM" id="Phobius"/>
    </source>
</evidence>
<evidence type="ECO:0000313" key="2">
    <source>
        <dbReference type="EMBL" id="KAJ6643878.1"/>
    </source>
</evidence>
<sequence>MKENIKILLDSGHLPASVQKYLPSQGSLCIPNIVLKSAMPYGSESLNIAHINADGLRPKIDEFRRIVSGVNLHHFKSYMLDKSVELDALFRTREVYQAAAIELNSQQMRYNRYMATLRIMDYTYLYPHDTDNFILIVPRRHKSKIEYDQILKSPLILVWTPLVAIVAVTRFIFNKIRKTDRSIVAIALETFGLSLGMSFSAAISSKAKNLLLWCFCLGTMLSGMLLSSSMFQGFALQLDILTINNLKELEMSGLEVIVPLRSESVEYFFDNIPQKLKLNYVVSYDISDMIESRNTSFAYNRLNIVVQRCVSHGIVKYLVEKNKRFVTGILKPNEETKEMISSNVEPLSISDMRNSFLLGALGLLHVNVELHE</sequence>
<dbReference type="OrthoDB" id="8195814at2759"/>
<keyword evidence="1" id="KW-0812">Transmembrane</keyword>
<dbReference type="Proteomes" id="UP001151699">
    <property type="component" value="Chromosome B"/>
</dbReference>
<dbReference type="EMBL" id="WJQU01000002">
    <property type="protein sequence ID" value="KAJ6643878.1"/>
    <property type="molecule type" value="Genomic_DNA"/>
</dbReference>
<feature type="transmembrane region" description="Helical" evidence="1">
    <location>
        <begin position="155"/>
        <end position="173"/>
    </location>
</feature>